<dbReference type="CDD" id="cd11872">
    <property type="entry name" value="SH3_DOCK_AB"/>
    <property type="match status" value="1"/>
</dbReference>
<dbReference type="Pfam" id="PF00018">
    <property type="entry name" value="SH3_1"/>
    <property type="match status" value="1"/>
</dbReference>
<evidence type="ECO:0000256" key="2">
    <source>
        <dbReference type="PROSITE-ProRule" id="PRU00192"/>
    </source>
</evidence>
<feature type="domain" description="SH3" evidence="3">
    <location>
        <begin position="8"/>
        <end position="69"/>
    </location>
</feature>
<dbReference type="GO" id="GO:0007520">
    <property type="term" value="P:myoblast fusion"/>
    <property type="evidence" value="ECO:0007669"/>
    <property type="project" value="TreeGrafter"/>
</dbReference>
<dbReference type="GO" id="GO:0005085">
    <property type="term" value="F:guanyl-nucleotide exchange factor activity"/>
    <property type="evidence" value="ECO:0007669"/>
    <property type="project" value="InterPro"/>
</dbReference>
<dbReference type="PANTHER" id="PTHR45653:SF6">
    <property type="entry name" value="DEDICATOR OF CYTOKINESIS PROTEIN 2"/>
    <property type="match status" value="1"/>
</dbReference>
<dbReference type="PANTHER" id="PTHR45653">
    <property type="entry name" value="DEDICATOR OF CYTOKINESIS"/>
    <property type="match status" value="1"/>
</dbReference>
<dbReference type="SUPFAM" id="SSF50044">
    <property type="entry name" value="SH3-domain"/>
    <property type="match status" value="1"/>
</dbReference>
<dbReference type="AlphaFoldDB" id="A0A4W3JXS5"/>
<organism evidence="4 5">
    <name type="scientific">Callorhinchus milii</name>
    <name type="common">Ghost shark</name>
    <dbReference type="NCBI Taxonomy" id="7868"/>
    <lineage>
        <taxon>Eukaryota</taxon>
        <taxon>Metazoa</taxon>
        <taxon>Chordata</taxon>
        <taxon>Craniata</taxon>
        <taxon>Vertebrata</taxon>
        <taxon>Chondrichthyes</taxon>
        <taxon>Holocephali</taxon>
        <taxon>Chimaeriformes</taxon>
        <taxon>Callorhinchidae</taxon>
        <taxon>Callorhinchus</taxon>
    </lineage>
</organism>
<evidence type="ECO:0000259" key="3">
    <source>
        <dbReference type="PROSITE" id="PS50002"/>
    </source>
</evidence>
<dbReference type="InterPro" id="IPR026791">
    <property type="entry name" value="DOCK"/>
</dbReference>
<dbReference type="GeneTree" id="ENSGT00940000154903"/>
<reference evidence="4" key="5">
    <citation type="submission" date="2025-09" db="UniProtKB">
        <authorList>
            <consortium name="Ensembl"/>
        </authorList>
    </citation>
    <scope>IDENTIFICATION</scope>
</reference>
<dbReference type="STRING" id="7868.ENSCMIP00000048329"/>
<dbReference type="Ensembl" id="ENSCMIT00000049003.1">
    <property type="protein sequence ID" value="ENSCMIP00000048329.1"/>
    <property type="gene ID" value="ENSCMIG00000019762.1"/>
</dbReference>
<proteinExistence type="predicted"/>
<reference evidence="5" key="3">
    <citation type="journal article" date="2014" name="Nature">
        <title>Elephant shark genome provides unique insights into gnathostome evolution.</title>
        <authorList>
            <consortium name="International Elephant Shark Genome Sequencing Consortium"/>
            <person name="Venkatesh B."/>
            <person name="Lee A.P."/>
            <person name="Ravi V."/>
            <person name="Maurya A.K."/>
            <person name="Lian M.M."/>
            <person name="Swann J.B."/>
            <person name="Ohta Y."/>
            <person name="Flajnik M.F."/>
            <person name="Sutoh Y."/>
            <person name="Kasahara M."/>
            <person name="Hoon S."/>
            <person name="Gangu V."/>
            <person name="Roy S.W."/>
            <person name="Irimia M."/>
            <person name="Korzh V."/>
            <person name="Kondrychyn I."/>
            <person name="Lim Z.W."/>
            <person name="Tay B.H."/>
            <person name="Tohari S."/>
            <person name="Kong K.W."/>
            <person name="Ho S."/>
            <person name="Lorente-Galdos B."/>
            <person name="Quilez J."/>
            <person name="Marques-Bonet T."/>
            <person name="Raney B.J."/>
            <person name="Ingham P.W."/>
            <person name="Tay A."/>
            <person name="Hillier L.W."/>
            <person name="Minx P."/>
            <person name="Boehm T."/>
            <person name="Wilson R.K."/>
            <person name="Brenner S."/>
            <person name="Warren W.C."/>
        </authorList>
    </citation>
    <scope>NUCLEOTIDE SEQUENCE [LARGE SCALE GENOMIC DNA]</scope>
</reference>
<dbReference type="GO" id="GO:0031267">
    <property type="term" value="F:small GTPase binding"/>
    <property type="evidence" value="ECO:0007669"/>
    <property type="project" value="TreeGrafter"/>
</dbReference>
<dbReference type="GO" id="GO:0016477">
    <property type="term" value="P:cell migration"/>
    <property type="evidence" value="ECO:0007669"/>
    <property type="project" value="TreeGrafter"/>
</dbReference>
<keyword evidence="1 2" id="KW-0728">SH3 domain</keyword>
<dbReference type="GO" id="GO:0005886">
    <property type="term" value="C:plasma membrane"/>
    <property type="evidence" value="ECO:0007669"/>
    <property type="project" value="TreeGrafter"/>
</dbReference>
<reference evidence="4" key="4">
    <citation type="submission" date="2025-08" db="UniProtKB">
        <authorList>
            <consortium name="Ensembl"/>
        </authorList>
    </citation>
    <scope>IDENTIFICATION</scope>
</reference>
<dbReference type="FunFam" id="2.30.30.40:FF:000057">
    <property type="entry name" value="Dedicator of cytokinesis protein 4"/>
    <property type="match status" value="1"/>
</dbReference>
<evidence type="ECO:0000313" key="4">
    <source>
        <dbReference type="Ensembl" id="ENSCMIP00000048329.1"/>
    </source>
</evidence>
<reference evidence="5" key="1">
    <citation type="journal article" date="2006" name="Science">
        <title>Ancient noncoding elements conserved in the human genome.</title>
        <authorList>
            <person name="Venkatesh B."/>
            <person name="Kirkness E.F."/>
            <person name="Loh Y.H."/>
            <person name="Halpern A.L."/>
            <person name="Lee A.P."/>
            <person name="Johnson J."/>
            <person name="Dandona N."/>
            <person name="Viswanathan L.D."/>
            <person name="Tay A."/>
            <person name="Venter J.C."/>
            <person name="Strausberg R.L."/>
            <person name="Brenner S."/>
        </authorList>
    </citation>
    <scope>NUCLEOTIDE SEQUENCE [LARGE SCALE GENOMIC DNA]</scope>
</reference>
<dbReference type="GO" id="GO:0005737">
    <property type="term" value="C:cytoplasm"/>
    <property type="evidence" value="ECO:0007669"/>
    <property type="project" value="TreeGrafter"/>
</dbReference>
<protein>
    <recommendedName>
        <fullName evidence="3">SH3 domain-containing protein</fullName>
    </recommendedName>
</protein>
<reference evidence="5" key="2">
    <citation type="journal article" date="2007" name="PLoS Biol.">
        <title>Survey sequencing and comparative analysis of the elephant shark (Callorhinchus milii) genome.</title>
        <authorList>
            <person name="Venkatesh B."/>
            <person name="Kirkness E.F."/>
            <person name="Loh Y.H."/>
            <person name="Halpern A.L."/>
            <person name="Lee A.P."/>
            <person name="Johnson J."/>
            <person name="Dandona N."/>
            <person name="Viswanathan L.D."/>
            <person name="Tay A."/>
            <person name="Venter J.C."/>
            <person name="Strausberg R.L."/>
            <person name="Brenner S."/>
        </authorList>
    </citation>
    <scope>NUCLEOTIDE SEQUENCE [LARGE SCALE GENOMIC DNA]</scope>
</reference>
<dbReference type="PROSITE" id="PS50002">
    <property type="entry name" value="SH3"/>
    <property type="match status" value="1"/>
</dbReference>
<dbReference type="InParanoid" id="A0A4W3JXS5"/>
<evidence type="ECO:0000256" key="1">
    <source>
        <dbReference type="ARBA" id="ARBA00022443"/>
    </source>
</evidence>
<name>A0A4W3JXS5_CALMI</name>
<keyword evidence="5" id="KW-1185">Reference proteome</keyword>
<dbReference type="InterPro" id="IPR001452">
    <property type="entry name" value="SH3_domain"/>
</dbReference>
<sequence length="90" mass="10287">MAPWSQTVRERYGVAIYNFERKRTPQLSLCIGDTVQILEKCEGWYRGCLMKNKLQVGVFPASFVHVKEAIIEKRGYGLKVNSSCLCDSIK</sequence>
<evidence type="ECO:0000313" key="5">
    <source>
        <dbReference type="Proteomes" id="UP000314986"/>
    </source>
</evidence>
<dbReference type="Proteomes" id="UP000314986">
    <property type="component" value="Unassembled WGS sequence"/>
</dbReference>
<dbReference type="GO" id="GO:0007264">
    <property type="term" value="P:small GTPase-mediated signal transduction"/>
    <property type="evidence" value="ECO:0007669"/>
    <property type="project" value="InterPro"/>
</dbReference>
<dbReference type="Gene3D" id="2.30.30.40">
    <property type="entry name" value="SH3 Domains"/>
    <property type="match status" value="1"/>
</dbReference>
<accession>A0A4W3JXS5</accession>
<dbReference type="SMART" id="SM00326">
    <property type="entry name" value="SH3"/>
    <property type="match status" value="1"/>
</dbReference>
<dbReference type="InterPro" id="IPR036028">
    <property type="entry name" value="SH3-like_dom_sf"/>
</dbReference>